<proteinExistence type="predicted"/>
<organism evidence="2">
    <name type="scientific">Palpitomonas bilix</name>
    <dbReference type="NCBI Taxonomy" id="652834"/>
    <lineage>
        <taxon>Eukaryota</taxon>
        <taxon>Eukaryota incertae sedis</taxon>
    </lineage>
</organism>
<reference evidence="2" key="1">
    <citation type="submission" date="2021-01" db="EMBL/GenBank/DDBJ databases">
        <authorList>
            <person name="Corre E."/>
            <person name="Pelletier E."/>
            <person name="Niang G."/>
            <person name="Scheremetjew M."/>
            <person name="Finn R."/>
            <person name="Kale V."/>
            <person name="Holt S."/>
            <person name="Cochrane G."/>
            <person name="Meng A."/>
            <person name="Brown T."/>
            <person name="Cohen L."/>
        </authorList>
    </citation>
    <scope>NUCLEOTIDE SEQUENCE</scope>
    <source>
        <strain evidence="2">NIES-2562</strain>
    </source>
</reference>
<name>A0A7S3GHA1_9EUKA</name>
<dbReference type="EMBL" id="HBIB01043723">
    <property type="protein sequence ID" value="CAE0266213.1"/>
    <property type="molecule type" value="Transcribed_RNA"/>
</dbReference>
<feature type="coiled-coil region" evidence="1">
    <location>
        <begin position="70"/>
        <end position="104"/>
    </location>
</feature>
<evidence type="ECO:0000313" key="2">
    <source>
        <dbReference type="EMBL" id="CAE0266213.1"/>
    </source>
</evidence>
<protein>
    <submittedName>
        <fullName evidence="2">Uncharacterized protein</fullName>
    </submittedName>
</protein>
<evidence type="ECO:0000256" key="1">
    <source>
        <dbReference type="SAM" id="Coils"/>
    </source>
</evidence>
<dbReference type="AlphaFoldDB" id="A0A7S3GHA1"/>
<accession>A0A7S3GHA1</accession>
<sequence length="127" mass="14552">MKRDLADANLERKIPASQIAIDVDTFKRDISTAYENLLNVLRQDISKYSLTEHNSIDKKLTPSLSLIRGSDILQENLEELEKEVEENTSKILRIQSELAEKKQQKDEAFKLNLAAVGFCNLVTRRAY</sequence>
<keyword evidence="1" id="KW-0175">Coiled coil</keyword>
<gene>
    <name evidence="2" type="ORF">PBIL07802_LOCUS28552</name>
</gene>